<proteinExistence type="predicted"/>
<dbReference type="Proteomes" id="UP000715441">
    <property type="component" value="Unassembled WGS sequence"/>
</dbReference>
<keyword evidence="2" id="KW-1185">Reference proteome</keyword>
<evidence type="ECO:0000313" key="2">
    <source>
        <dbReference type="Proteomes" id="UP000715441"/>
    </source>
</evidence>
<reference evidence="1 2" key="1">
    <citation type="submission" date="2020-04" db="EMBL/GenBank/DDBJ databases">
        <title>Novel species.</title>
        <authorList>
            <person name="Teo W.F.A."/>
            <person name="Lipun K."/>
            <person name="Srisuk N."/>
            <person name="Duangmal K."/>
        </authorList>
    </citation>
    <scope>NUCLEOTIDE SEQUENCE [LARGE SCALE GENOMIC DNA]</scope>
    <source>
        <strain evidence="1 2">K13G38</strain>
    </source>
</reference>
<comment type="caution">
    <text evidence="1">The sequence shown here is derived from an EMBL/GenBank/DDBJ whole genome shotgun (WGS) entry which is preliminary data.</text>
</comment>
<dbReference type="RefSeq" id="WP_168520155.1">
    <property type="nucleotide sequence ID" value="NZ_JAAXLS010000031.1"/>
</dbReference>
<dbReference type="EMBL" id="JAAXLS010000031">
    <property type="protein sequence ID" value="NKQ57133.1"/>
    <property type="molecule type" value="Genomic_DNA"/>
</dbReference>
<accession>A0ABX1JBG8</accession>
<protein>
    <submittedName>
        <fullName evidence="1">Uncharacterized protein</fullName>
    </submittedName>
</protein>
<sequence>MGTVYCGPFAEQVDAYSHEGYAARILPDGTETGSWTCETREFTGYRAHCDCGWRGTTTYPPTDQGEELADEEWDRDHLRPLIDAEARRHTVTAARLLDLTHSLRASLPTTVDEQGGQVLTARARGALDVVKRLEELLDEVAGE</sequence>
<name>A0ABX1JBG8_9PSEU</name>
<evidence type="ECO:0000313" key="1">
    <source>
        <dbReference type="EMBL" id="NKQ57133.1"/>
    </source>
</evidence>
<organism evidence="1 2">
    <name type="scientific">Amycolatopsis acididurans</name>
    <dbReference type="NCBI Taxonomy" id="2724524"/>
    <lineage>
        <taxon>Bacteria</taxon>
        <taxon>Bacillati</taxon>
        <taxon>Actinomycetota</taxon>
        <taxon>Actinomycetes</taxon>
        <taxon>Pseudonocardiales</taxon>
        <taxon>Pseudonocardiaceae</taxon>
        <taxon>Amycolatopsis</taxon>
    </lineage>
</organism>
<gene>
    <name evidence="1" type="ORF">HFP15_30110</name>
</gene>